<sequence>MVVTLPTQEDTKDRRWSLFIWRVKMQATTGRDMDLQERVSYIQSKGGDDDKEYDAVKTPGELEDGALVAGGALNLFSREAFGLFSQYAAIGVIYGMIPSLNYPIFNVYLQLEGYQTSSYGTLVTLGWSFKVFMGMFSDCFPIFGYRRKSWMLIGWTATMICLSIMTFSSLGDPYCNREKAALMKSKACTKPFSNATEKEKELFNLLAPDSGSLFIILSMFVSLGYVTAACASDAMVCEYAQREPVAIRGRVQTAIYVVRTLASILALIVTGFGLNGVNYNGSFGFSMAPNVPYGICLVPCVIVVLTTIFVVQEKKTPGVPFSEWVGNFWELLQKRVMWQICAFRFINNMFQNISSTAGSPMSSIWAGVEPLNDSLSGIIGNAIFSGILVVVAKWGLHWNWRWTIALGSLGVMFIDGIVIYLTIWDVVRNQWFFTGVALADNIPGGIRFVVSTFCAVEIADVGNEGATYGLVTTVSNLASPFASVITKYINSYLKLSQNDIMSDTLAVRWDVTYSYLISYGSKLFALTWLWMLPPQRGPMQELKKKGGKSKLAGIVLITIFFSCISFSVTSSIMAIYPSTKCYRIAGGNGKLDPVTGGCPIVKSRKG</sequence>
<dbReference type="SUPFAM" id="SSF103473">
    <property type="entry name" value="MFS general substrate transporter"/>
    <property type="match status" value="1"/>
</dbReference>
<dbReference type="GO" id="GO:0016020">
    <property type="term" value="C:membrane"/>
    <property type="evidence" value="ECO:0007669"/>
    <property type="project" value="UniProtKB-SubCell"/>
</dbReference>
<feature type="transmembrane region" description="Helical" evidence="7">
    <location>
        <begin position="256"/>
        <end position="279"/>
    </location>
</feature>
<keyword evidence="6 7" id="KW-0472">Membrane</keyword>
<feature type="transmembrane region" description="Helical" evidence="7">
    <location>
        <begin position="213"/>
        <end position="236"/>
    </location>
</feature>
<dbReference type="VEuPathDB" id="FungiDB:H257_19333"/>
<evidence type="ECO:0000313" key="8">
    <source>
        <dbReference type="EMBL" id="RHZ22027.1"/>
    </source>
</evidence>
<feature type="transmembrane region" description="Helical" evidence="7">
    <location>
        <begin position="551"/>
        <end position="576"/>
    </location>
</feature>
<comment type="caution">
    <text evidence="8">The sequence shown here is derived from an EMBL/GenBank/DDBJ whole genome shotgun (WGS) entry which is preliminary data.</text>
</comment>
<feature type="transmembrane region" description="Helical" evidence="7">
    <location>
        <begin position="80"/>
        <end position="97"/>
    </location>
</feature>
<evidence type="ECO:0000256" key="5">
    <source>
        <dbReference type="ARBA" id="ARBA00022989"/>
    </source>
</evidence>
<feature type="transmembrane region" description="Helical" evidence="7">
    <location>
        <begin position="402"/>
        <end position="423"/>
    </location>
</feature>
<keyword evidence="4 7" id="KW-0812">Transmembrane</keyword>
<dbReference type="PANTHER" id="PTHR31585:SF5">
    <property type="entry name" value="RNA-BINDING S4 DOMAIN-CONTAINING PROTEIN"/>
    <property type="match status" value="1"/>
</dbReference>
<protein>
    <recommendedName>
        <fullName evidence="10">Folate-Biopterin Transporter (FBT) Family</fullName>
    </recommendedName>
</protein>
<name>A0A3R7AYR9_APHAT</name>
<dbReference type="EMBL" id="QUTH01003054">
    <property type="protein sequence ID" value="RHZ22027.1"/>
    <property type="molecule type" value="Genomic_DNA"/>
</dbReference>
<comment type="subcellular location">
    <subcellularLocation>
        <location evidence="1">Membrane</location>
        <topology evidence="1">Multi-pass membrane protein</topology>
    </subcellularLocation>
</comment>
<keyword evidence="3" id="KW-0813">Transport</keyword>
<evidence type="ECO:0000256" key="7">
    <source>
        <dbReference type="SAM" id="Phobius"/>
    </source>
</evidence>
<evidence type="ECO:0000313" key="9">
    <source>
        <dbReference type="Proteomes" id="UP000285430"/>
    </source>
</evidence>
<dbReference type="AlphaFoldDB" id="A0A3R7AYR9"/>
<feature type="transmembrane region" description="Helical" evidence="7">
    <location>
        <begin position="511"/>
        <end position="531"/>
    </location>
</feature>
<dbReference type="Proteomes" id="UP000285430">
    <property type="component" value="Unassembled WGS sequence"/>
</dbReference>
<dbReference type="InterPro" id="IPR036259">
    <property type="entry name" value="MFS_trans_sf"/>
</dbReference>
<accession>A0A3R7AYR9</accession>
<feature type="transmembrane region" description="Helical" evidence="7">
    <location>
        <begin position="149"/>
        <end position="170"/>
    </location>
</feature>
<dbReference type="Gene3D" id="1.20.1250.20">
    <property type="entry name" value="MFS general substrate transporter like domains"/>
    <property type="match status" value="1"/>
</dbReference>
<evidence type="ECO:0000256" key="4">
    <source>
        <dbReference type="ARBA" id="ARBA00022692"/>
    </source>
</evidence>
<evidence type="ECO:0000256" key="3">
    <source>
        <dbReference type="ARBA" id="ARBA00022448"/>
    </source>
</evidence>
<dbReference type="Pfam" id="PF03092">
    <property type="entry name" value="BT1"/>
    <property type="match status" value="1"/>
</dbReference>
<gene>
    <name evidence="8" type="ORF">DYB37_011496</name>
</gene>
<dbReference type="InterPro" id="IPR039309">
    <property type="entry name" value="BT1"/>
</dbReference>
<proteinExistence type="inferred from homology"/>
<evidence type="ECO:0008006" key="10">
    <source>
        <dbReference type="Google" id="ProtNLM"/>
    </source>
</evidence>
<evidence type="ECO:0000256" key="1">
    <source>
        <dbReference type="ARBA" id="ARBA00004141"/>
    </source>
</evidence>
<dbReference type="PANTHER" id="PTHR31585">
    <property type="entry name" value="FOLATE-BIOPTERIN TRANSPORTER 1, CHLOROPLASTIC"/>
    <property type="match status" value="1"/>
</dbReference>
<reference evidence="8 9" key="1">
    <citation type="submission" date="2018-08" db="EMBL/GenBank/DDBJ databases">
        <title>Aphanomyces genome sequencing and annotation.</title>
        <authorList>
            <person name="Minardi D."/>
            <person name="Oidtmann B."/>
            <person name="Van Der Giezen M."/>
            <person name="Studholme D.J."/>
        </authorList>
    </citation>
    <scope>NUCLEOTIDE SEQUENCE [LARGE SCALE GENOMIC DNA]</scope>
    <source>
        <strain evidence="8 9">Da</strain>
    </source>
</reference>
<feature type="transmembrane region" description="Helical" evidence="7">
    <location>
        <begin position="117"/>
        <end position="137"/>
    </location>
</feature>
<evidence type="ECO:0000256" key="6">
    <source>
        <dbReference type="ARBA" id="ARBA00023136"/>
    </source>
</evidence>
<organism evidence="8 9">
    <name type="scientific">Aphanomyces astaci</name>
    <name type="common">Crayfish plague agent</name>
    <dbReference type="NCBI Taxonomy" id="112090"/>
    <lineage>
        <taxon>Eukaryota</taxon>
        <taxon>Sar</taxon>
        <taxon>Stramenopiles</taxon>
        <taxon>Oomycota</taxon>
        <taxon>Saprolegniomycetes</taxon>
        <taxon>Saprolegniales</taxon>
        <taxon>Verrucalvaceae</taxon>
        <taxon>Aphanomyces</taxon>
    </lineage>
</organism>
<evidence type="ECO:0000256" key="2">
    <source>
        <dbReference type="ARBA" id="ARBA00007015"/>
    </source>
</evidence>
<keyword evidence="5 7" id="KW-1133">Transmembrane helix</keyword>
<feature type="transmembrane region" description="Helical" evidence="7">
    <location>
        <begin position="291"/>
        <end position="311"/>
    </location>
</feature>
<feature type="transmembrane region" description="Helical" evidence="7">
    <location>
        <begin position="378"/>
        <end position="396"/>
    </location>
</feature>
<comment type="similarity">
    <text evidence="2">Belongs to the major facilitator superfamily. Folate-biopterin transporter (TC 2.A.71) family.</text>
</comment>